<name>A0A2A6BVX1_PRIPA</name>
<reference evidence="2" key="2">
    <citation type="submission" date="2022-06" db="UniProtKB">
        <authorList>
            <consortium name="EnsemblMetazoa"/>
        </authorList>
    </citation>
    <scope>IDENTIFICATION</scope>
    <source>
        <strain evidence="2">PS312</strain>
    </source>
</reference>
<proteinExistence type="predicted"/>
<protein>
    <submittedName>
        <fullName evidence="2">Uncharacterized protein</fullName>
    </submittedName>
</protein>
<accession>A0A8R1Z1T8</accession>
<sequence length="176" mass="20540">MIAPPVSKRPRLSEDSKLNTGEHESTRTWESLSDFERLPCEIMHKIIELVPDDVATVFTLRKTSRTMKLHGDTYVKMLRTTRPINKLKLSGLEYKRVPGKIIEVAFKLFEDDENFLFFLRDCLTASINEVHLVECEGKKKWNFVHKLRKRIELLENSPCAKDLLIVNNVYDAKTMF</sequence>
<dbReference type="AlphaFoldDB" id="A0A2A6BVX1"/>
<gene>
    <name evidence="2" type="primary">WBGene00281048</name>
</gene>
<evidence type="ECO:0000313" key="2">
    <source>
        <dbReference type="EnsemblMetazoa" id="PPA42679.1"/>
    </source>
</evidence>
<reference evidence="3" key="1">
    <citation type="journal article" date="2008" name="Nat. Genet.">
        <title>The Pristionchus pacificus genome provides a unique perspective on nematode lifestyle and parasitism.</title>
        <authorList>
            <person name="Dieterich C."/>
            <person name="Clifton S.W."/>
            <person name="Schuster L.N."/>
            <person name="Chinwalla A."/>
            <person name="Delehaunty K."/>
            <person name="Dinkelacker I."/>
            <person name="Fulton L."/>
            <person name="Fulton R."/>
            <person name="Godfrey J."/>
            <person name="Minx P."/>
            <person name="Mitreva M."/>
            <person name="Roeseler W."/>
            <person name="Tian H."/>
            <person name="Witte H."/>
            <person name="Yang S.P."/>
            <person name="Wilson R.K."/>
            <person name="Sommer R.J."/>
        </authorList>
    </citation>
    <scope>NUCLEOTIDE SEQUENCE [LARGE SCALE GENOMIC DNA]</scope>
    <source>
        <strain evidence="3">PS312</strain>
    </source>
</reference>
<evidence type="ECO:0000256" key="1">
    <source>
        <dbReference type="SAM" id="MobiDB-lite"/>
    </source>
</evidence>
<evidence type="ECO:0000313" key="3">
    <source>
        <dbReference type="Proteomes" id="UP000005239"/>
    </source>
</evidence>
<organism evidence="2 3">
    <name type="scientific">Pristionchus pacificus</name>
    <name type="common">Parasitic nematode worm</name>
    <dbReference type="NCBI Taxonomy" id="54126"/>
    <lineage>
        <taxon>Eukaryota</taxon>
        <taxon>Metazoa</taxon>
        <taxon>Ecdysozoa</taxon>
        <taxon>Nematoda</taxon>
        <taxon>Chromadorea</taxon>
        <taxon>Rhabditida</taxon>
        <taxon>Rhabditina</taxon>
        <taxon>Diplogasteromorpha</taxon>
        <taxon>Diplogasteroidea</taxon>
        <taxon>Neodiplogasteridae</taxon>
        <taxon>Pristionchus</taxon>
    </lineage>
</organism>
<accession>A0A2A6BVX1</accession>
<keyword evidence="3" id="KW-1185">Reference proteome</keyword>
<dbReference type="EnsemblMetazoa" id="PPA42679.1">
    <property type="protein sequence ID" value="PPA42679.1"/>
    <property type="gene ID" value="WBGene00281048"/>
</dbReference>
<feature type="compositionally biased region" description="Basic and acidic residues" evidence="1">
    <location>
        <begin position="11"/>
        <end position="24"/>
    </location>
</feature>
<feature type="region of interest" description="Disordered" evidence="1">
    <location>
        <begin position="1"/>
        <end position="24"/>
    </location>
</feature>
<dbReference type="Proteomes" id="UP000005239">
    <property type="component" value="Unassembled WGS sequence"/>
</dbReference>